<accession>A0A0V0GXK7</accession>
<evidence type="ECO:0000313" key="1">
    <source>
        <dbReference type="EMBL" id="JAP12659.1"/>
    </source>
</evidence>
<name>A0A0V0GXK7_SOLCH</name>
<reference evidence="1" key="1">
    <citation type="submission" date="2015-12" db="EMBL/GenBank/DDBJ databases">
        <title>Gene expression during late stages of embryo sac development: a critical building block for successful pollen-pistil interactions.</title>
        <authorList>
            <person name="Liu Y."/>
            <person name="Joly V."/>
            <person name="Sabar M."/>
            <person name="Matton D.P."/>
        </authorList>
    </citation>
    <scope>NUCLEOTIDE SEQUENCE</scope>
</reference>
<feature type="non-terminal residue" evidence="1">
    <location>
        <position position="1"/>
    </location>
</feature>
<dbReference type="EMBL" id="GEDG01029257">
    <property type="protein sequence ID" value="JAP12659.1"/>
    <property type="molecule type" value="Transcribed_RNA"/>
</dbReference>
<protein>
    <submittedName>
        <fullName evidence="1">Putative ovule protein</fullName>
    </submittedName>
</protein>
<sequence length="66" mass="7710">PSYTKLNFTSSKYKKSELLISSITVLKNKMNRKKTCFSYQEDGNFTSTIKIGIQPKTEAKMMYWEC</sequence>
<proteinExistence type="predicted"/>
<organism evidence="1">
    <name type="scientific">Solanum chacoense</name>
    <name type="common">Chaco potato</name>
    <dbReference type="NCBI Taxonomy" id="4108"/>
    <lineage>
        <taxon>Eukaryota</taxon>
        <taxon>Viridiplantae</taxon>
        <taxon>Streptophyta</taxon>
        <taxon>Embryophyta</taxon>
        <taxon>Tracheophyta</taxon>
        <taxon>Spermatophyta</taxon>
        <taxon>Magnoliopsida</taxon>
        <taxon>eudicotyledons</taxon>
        <taxon>Gunneridae</taxon>
        <taxon>Pentapetalae</taxon>
        <taxon>asterids</taxon>
        <taxon>lamiids</taxon>
        <taxon>Solanales</taxon>
        <taxon>Solanaceae</taxon>
        <taxon>Solanoideae</taxon>
        <taxon>Solaneae</taxon>
        <taxon>Solanum</taxon>
    </lineage>
</organism>
<dbReference type="AlphaFoldDB" id="A0A0V0GXK7"/>